<dbReference type="SUPFAM" id="SSF53756">
    <property type="entry name" value="UDP-Glycosyltransferase/glycogen phosphorylase"/>
    <property type="match status" value="1"/>
</dbReference>
<keyword evidence="2 4" id="KW-0808">Transferase</keyword>
<dbReference type="EMBL" id="JBHSKT010000008">
    <property type="protein sequence ID" value="MFC5271600.1"/>
    <property type="molecule type" value="Genomic_DNA"/>
</dbReference>
<accession>A0ABW0EEI3</accession>
<dbReference type="Pfam" id="PF13692">
    <property type="entry name" value="Glyco_trans_1_4"/>
    <property type="match status" value="1"/>
</dbReference>
<dbReference type="Proteomes" id="UP001596161">
    <property type="component" value="Unassembled WGS sequence"/>
</dbReference>
<evidence type="ECO:0000256" key="1">
    <source>
        <dbReference type="ARBA" id="ARBA00022676"/>
    </source>
</evidence>
<keyword evidence="5" id="KW-1185">Reference proteome</keyword>
<dbReference type="GO" id="GO:0016757">
    <property type="term" value="F:glycosyltransferase activity"/>
    <property type="evidence" value="ECO:0007669"/>
    <property type="project" value="UniProtKB-KW"/>
</dbReference>
<dbReference type="Gene3D" id="3.40.50.2000">
    <property type="entry name" value="Glycogen Phosphorylase B"/>
    <property type="match status" value="2"/>
</dbReference>
<dbReference type="Pfam" id="PF13439">
    <property type="entry name" value="Glyco_transf_4"/>
    <property type="match status" value="1"/>
</dbReference>
<evidence type="ECO:0000256" key="2">
    <source>
        <dbReference type="ARBA" id="ARBA00022679"/>
    </source>
</evidence>
<reference evidence="5" key="1">
    <citation type="journal article" date="2019" name="Int. J. Syst. Evol. Microbiol.">
        <title>The Global Catalogue of Microorganisms (GCM) 10K type strain sequencing project: providing services to taxonomists for standard genome sequencing and annotation.</title>
        <authorList>
            <consortium name="The Broad Institute Genomics Platform"/>
            <consortium name="The Broad Institute Genome Sequencing Center for Infectious Disease"/>
            <person name="Wu L."/>
            <person name="Ma J."/>
        </authorList>
    </citation>
    <scope>NUCLEOTIDE SEQUENCE [LARGE SCALE GENOMIC DNA]</scope>
    <source>
        <strain evidence="5">KACC 12602</strain>
    </source>
</reference>
<proteinExistence type="predicted"/>
<dbReference type="InterPro" id="IPR028098">
    <property type="entry name" value="Glyco_trans_4-like_N"/>
</dbReference>
<keyword evidence="1 4" id="KW-0328">Glycosyltransferase</keyword>
<gene>
    <name evidence="4" type="ORF">ACFPIB_13335</name>
</gene>
<protein>
    <submittedName>
        <fullName evidence="4">Glycosyltransferase</fullName>
        <ecNumber evidence="4">2.4.-.-</ecNumber>
    </submittedName>
</protein>
<organism evidence="4 5">
    <name type="scientific">Adhaeribacter terreus</name>
    <dbReference type="NCBI Taxonomy" id="529703"/>
    <lineage>
        <taxon>Bacteria</taxon>
        <taxon>Pseudomonadati</taxon>
        <taxon>Bacteroidota</taxon>
        <taxon>Cytophagia</taxon>
        <taxon>Cytophagales</taxon>
        <taxon>Hymenobacteraceae</taxon>
        <taxon>Adhaeribacter</taxon>
    </lineage>
</organism>
<name>A0ABW0EEI3_9BACT</name>
<dbReference type="RefSeq" id="WP_378017962.1">
    <property type="nucleotide sequence ID" value="NZ_JBHSKT010000008.1"/>
</dbReference>
<comment type="caution">
    <text evidence="4">The sequence shown here is derived from an EMBL/GenBank/DDBJ whole genome shotgun (WGS) entry which is preliminary data.</text>
</comment>
<feature type="domain" description="Glycosyltransferase subfamily 4-like N-terminal" evidence="3">
    <location>
        <begin position="19"/>
        <end position="168"/>
    </location>
</feature>
<dbReference type="EC" id="2.4.-.-" evidence="4"/>
<evidence type="ECO:0000313" key="4">
    <source>
        <dbReference type="EMBL" id="MFC5271600.1"/>
    </source>
</evidence>
<evidence type="ECO:0000259" key="3">
    <source>
        <dbReference type="Pfam" id="PF13439"/>
    </source>
</evidence>
<dbReference type="PANTHER" id="PTHR12526:SF629">
    <property type="entry name" value="TEICHURONIC ACID BIOSYNTHESIS GLYCOSYLTRANSFERASE TUAH-RELATED"/>
    <property type="match status" value="1"/>
</dbReference>
<evidence type="ECO:0000313" key="5">
    <source>
        <dbReference type="Proteomes" id="UP001596161"/>
    </source>
</evidence>
<dbReference type="PANTHER" id="PTHR12526">
    <property type="entry name" value="GLYCOSYLTRANSFERASE"/>
    <property type="match status" value="1"/>
</dbReference>
<sequence length="368" mass="42639">MKKIIFAVTTDLNYDQRMQRICNSLAGNGYEVLLVGREWPVSKPLQTQRYAQHRLKCIFSKGKFFYLEYNLRLFFYLLFQKADAYGAADLDAALPVCFKAQLSGKPFIFDAHEYFPEVPEVISRPAVQKIWRAVEKFIVPRSALRYTVTHSLAEIFTRNYGSPFGVIRNISVLKPFVEVGKKQRYILYQGAVNEGRGLEMLLEAMPEIGAELWICGKGEMLESLQQRTRELRLGNKVKFLGYVLPTDLEKITREAYIGFNLLENLGLSYYYSLSNKFFDYLHAGIPQVVIDFPEYKTLLQEFEVGVAIPLEKAALKNALQQLLTDGKRYDFLVKNCLLARETWNWQQEEKKLLALYKTLWQTPQKLNS</sequence>